<dbReference type="AlphaFoldDB" id="A0A8I3A4M4"/>
<organism evidence="1 2">
    <name type="scientific">Boletus reticuloceps</name>
    <dbReference type="NCBI Taxonomy" id="495285"/>
    <lineage>
        <taxon>Eukaryota</taxon>
        <taxon>Fungi</taxon>
        <taxon>Dikarya</taxon>
        <taxon>Basidiomycota</taxon>
        <taxon>Agaricomycotina</taxon>
        <taxon>Agaricomycetes</taxon>
        <taxon>Agaricomycetidae</taxon>
        <taxon>Boletales</taxon>
        <taxon>Boletineae</taxon>
        <taxon>Boletaceae</taxon>
        <taxon>Boletoideae</taxon>
        <taxon>Boletus</taxon>
    </lineage>
</organism>
<gene>
    <name evidence="1" type="ORF">JVT61DRAFT_10799</name>
</gene>
<accession>A0A8I3A4M4</accession>
<reference evidence="1" key="1">
    <citation type="submission" date="2021-03" db="EMBL/GenBank/DDBJ databases">
        <title>Evolutionary innovations through gain and loss of genes in the ectomycorrhizal Boletales.</title>
        <authorList>
            <person name="Wu G."/>
            <person name="Miyauchi S."/>
            <person name="Morin E."/>
            <person name="Yang Z.-L."/>
            <person name="Xu J."/>
            <person name="Martin F.M."/>
        </authorList>
    </citation>
    <scope>NUCLEOTIDE SEQUENCE</scope>
    <source>
        <strain evidence="1">BR01</strain>
    </source>
</reference>
<name>A0A8I3A4M4_9AGAM</name>
<dbReference type="EMBL" id="JAGFBS010000042">
    <property type="protein sequence ID" value="KAG6370936.1"/>
    <property type="molecule type" value="Genomic_DNA"/>
</dbReference>
<keyword evidence="2" id="KW-1185">Reference proteome</keyword>
<comment type="caution">
    <text evidence="1">The sequence shown here is derived from an EMBL/GenBank/DDBJ whole genome shotgun (WGS) entry which is preliminary data.</text>
</comment>
<sequence>MSDSTALSLPPEVLHVIFHYLDIPDNLRIRRPQQAGMDQCLSHSRVRSPSRSIPLAIRMRPGKGTRLWFSRPLEPPQTWSCSNGNTRKLREIRFKDPYVGVYLVFGRFLLVGFQEEVRCHDVNLEASDSTPDASIIYQSPGGMLRAFDFFSARSPICMCNVVRGHGDVTTLFYLLVAGGGAIQSDSGSPLPVRRTPHV</sequence>
<evidence type="ECO:0000313" key="2">
    <source>
        <dbReference type="Proteomes" id="UP000683000"/>
    </source>
</evidence>
<proteinExistence type="predicted"/>
<protein>
    <recommendedName>
        <fullName evidence="3">F-box domain-containing protein</fullName>
    </recommendedName>
</protein>
<dbReference type="Proteomes" id="UP000683000">
    <property type="component" value="Unassembled WGS sequence"/>
</dbReference>
<evidence type="ECO:0000313" key="1">
    <source>
        <dbReference type="EMBL" id="KAG6370936.1"/>
    </source>
</evidence>
<evidence type="ECO:0008006" key="3">
    <source>
        <dbReference type="Google" id="ProtNLM"/>
    </source>
</evidence>